<dbReference type="Pfam" id="PF12796">
    <property type="entry name" value="Ank_2"/>
    <property type="match status" value="1"/>
</dbReference>
<dbReference type="SMART" id="SM00248">
    <property type="entry name" value="ANK"/>
    <property type="match status" value="3"/>
</dbReference>
<dbReference type="PANTHER" id="PTHR24126">
    <property type="entry name" value="ANKYRIN REPEAT, PH AND SEC7 DOMAIN CONTAINING PROTEIN SECG-RELATED"/>
    <property type="match status" value="1"/>
</dbReference>
<feature type="region of interest" description="Disordered" evidence="4">
    <location>
        <begin position="404"/>
        <end position="427"/>
    </location>
</feature>
<keyword evidence="1" id="KW-0677">Repeat</keyword>
<evidence type="ECO:0000313" key="6">
    <source>
        <dbReference type="EMBL" id="KAK4187489.1"/>
    </source>
</evidence>
<dbReference type="PRINTS" id="PR01415">
    <property type="entry name" value="ANKYRIN"/>
</dbReference>
<organism evidence="6 7">
    <name type="scientific">Podospora australis</name>
    <dbReference type="NCBI Taxonomy" id="1536484"/>
    <lineage>
        <taxon>Eukaryota</taxon>
        <taxon>Fungi</taxon>
        <taxon>Dikarya</taxon>
        <taxon>Ascomycota</taxon>
        <taxon>Pezizomycotina</taxon>
        <taxon>Sordariomycetes</taxon>
        <taxon>Sordariomycetidae</taxon>
        <taxon>Sordariales</taxon>
        <taxon>Podosporaceae</taxon>
        <taxon>Podospora</taxon>
    </lineage>
</organism>
<keyword evidence="2 3" id="KW-0040">ANK repeat</keyword>
<reference evidence="6" key="2">
    <citation type="submission" date="2023-05" db="EMBL/GenBank/DDBJ databases">
        <authorList>
            <consortium name="Lawrence Berkeley National Laboratory"/>
            <person name="Steindorff A."/>
            <person name="Hensen N."/>
            <person name="Bonometti L."/>
            <person name="Westerberg I."/>
            <person name="Brannstrom I.O."/>
            <person name="Guillou S."/>
            <person name="Cros-Aarteil S."/>
            <person name="Calhoun S."/>
            <person name="Haridas S."/>
            <person name="Kuo A."/>
            <person name="Mondo S."/>
            <person name="Pangilinan J."/>
            <person name="Riley R."/>
            <person name="Labutti K."/>
            <person name="Andreopoulos B."/>
            <person name="Lipzen A."/>
            <person name="Chen C."/>
            <person name="Yanf M."/>
            <person name="Daum C."/>
            <person name="Ng V."/>
            <person name="Clum A."/>
            <person name="Ohm R."/>
            <person name="Martin F."/>
            <person name="Silar P."/>
            <person name="Natvig D."/>
            <person name="Lalanne C."/>
            <person name="Gautier V."/>
            <person name="Ament-Velasquez S.L."/>
            <person name="Kruys A."/>
            <person name="Hutchinson M.I."/>
            <person name="Powell A.J."/>
            <person name="Barry K."/>
            <person name="Miller A.N."/>
            <person name="Grigoriev I.V."/>
            <person name="Debuchy R."/>
            <person name="Gladieux P."/>
            <person name="Thoren M.H."/>
            <person name="Johannesson H."/>
        </authorList>
    </citation>
    <scope>NUCLEOTIDE SEQUENCE</scope>
    <source>
        <strain evidence="6">PSN309</strain>
    </source>
</reference>
<feature type="region of interest" description="Disordered" evidence="4">
    <location>
        <begin position="1"/>
        <end position="51"/>
    </location>
</feature>
<evidence type="ECO:0000259" key="5">
    <source>
        <dbReference type="PROSITE" id="PS50175"/>
    </source>
</evidence>
<dbReference type="EMBL" id="MU864402">
    <property type="protein sequence ID" value="KAK4187489.1"/>
    <property type="molecule type" value="Genomic_DNA"/>
</dbReference>
<comment type="caution">
    <text evidence="6">The sequence shown here is derived from an EMBL/GenBank/DDBJ whole genome shotgun (WGS) entry which is preliminary data.</text>
</comment>
<feature type="compositionally biased region" description="Basic and acidic residues" evidence="4">
    <location>
        <begin position="405"/>
        <end position="415"/>
    </location>
</feature>
<reference evidence="6" key="1">
    <citation type="journal article" date="2023" name="Mol. Phylogenet. Evol.">
        <title>Genome-scale phylogeny and comparative genomics of the fungal order Sordariales.</title>
        <authorList>
            <person name="Hensen N."/>
            <person name="Bonometti L."/>
            <person name="Westerberg I."/>
            <person name="Brannstrom I.O."/>
            <person name="Guillou S."/>
            <person name="Cros-Aarteil S."/>
            <person name="Calhoun S."/>
            <person name="Haridas S."/>
            <person name="Kuo A."/>
            <person name="Mondo S."/>
            <person name="Pangilinan J."/>
            <person name="Riley R."/>
            <person name="LaButti K."/>
            <person name="Andreopoulos B."/>
            <person name="Lipzen A."/>
            <person name="Chen C."/>
            <person name="Yan M."/>
            <person name="Daum C."/>
            <person name="Ng V."/>
            <person name="Clum A."/>
            <person name="Steindorff A."/>
            <person name="Ohm R.A."/>
            <person name="Martin F."/>
            <person name="Silar P."/>
            <person name="Natvig D.O."/>
            <person name="Lalanne C."/>
            <person name="Gautier V."/>
            <person name="Ament-Velasquez S.L."/>
            <person name="Kruys A."/>
            <person name="Hutchinson M.I."/>
            <person name="Powell A.J."/>
            <person name="Barry K."/>
            <person name="Miller A.N."/>
            <person name="Grigoriev I.V."/>
            <person name="Debuchy R."/>
            <person name="Gladieux P."/>
            <person name="Hiltunen Thoren M."/>
            <person name="Johannesson H."/>
        </authorList>
    </citation>
    <scope>NUCLEOTIDE SEQUENCE</scope>
    <source>
        <strain evidence="6">PSN309</strain>
    </source>
</reference>
<dbReference type="GO" id="GO:0006508">
    <property type="term" value="P:proteolysis"/>
    <property type="evidence" value="ECO:0007669"/>
    <property type="project" value="InterPro"/>
</dbReference>
<dbReference type="SUPFAM" id="SSF48403">
    <property type="entry name" value="Ankyrin repeat"/>
    <property type="match status" value="1"/>
</dbReference>
<proteinExistence type="predicted"/>
<feature type="repeat" description="ANK" evidence="3">
    <location>
        <begin position="159"/>
        <end position="191"/>
    </location>
</feature>
<dbReference type="InterPro" id="IPR002110">
    <property type="entry name" value="Ankyrin_rpt"/>
</dbReference>
<dbReference type="Gene3D" id="1.25.40.20">
    <property type="entry name" value="Ankyrin repeat-containing domain"/>
    <property type="match status" value="1"/>
</dbReference>
<sequence>MASQPHIPPFLEPPPPYSPPSRDLIASRHHQPPPTYPGPPSSSSSPCYPPNIPPRKELPIPILSPQEQSRRLASLLQQYPWKSYYGPRPATLTSALRKAALWGNRPFVLSLLSAGAEIQGTFPSSAVHEALRGPKPSLAVDITTFHSSYTWVLKSRDSEGCTPLHIAAESGDAAVVRELLSLGADLNAVDTIGRTPVHMAARYSKVEAVECLVELGADVSLVRQELWEEVGTAKEREKLGNWGLIEGLVGAVRKGMGLDSGDDDVLIFGKQHQRISLPSPPMSASAPPPRNGQSMVCFQRMDEENSVEARTMLSPNDKGKVQQRTETRLQEPSWIVLETTQSPEFEAWDAQIASLLNHPYAQGVLRERAAQAASSSSNRRPATLLSTREYEVWRSGCETLQLESRQQRERNRLEEETLLAGHPLGEK</sequence>
<dbReference type="PROSITE" id="PS50088">
    <property type="entry name" value="ANK_REPEAT"/>
    <property type="match status" value="2"/>
</dbReference>
<keyword evidence="7" id="KW-1185">Reference proteome</keyword>
<dbReference type="GO" id="GO:0004190">
    <property type="term" value="F:aspartic-type endopeptidase activity"/>
    <property type="evidence" value="ECO:0007669"/>
    <property type="project" value="InterPro"/>
</dbReference>
<dbReference type="PROSITE" id="PS50175">
    <property type="entry name" value="ASP_PROT_RETROV"/>
    <property type="match status" value="1"/>
</dbReference>
<dbReference type="InterPro" id="IPR001995">
    <property type="entry name" value="Peptidase_A2_cat"/>
</dbReference>
<evidence type="ECO:0000313" key="7">
    <source>
        <dbReference type="Proteomes" id="UP001302126"/>
    </source>
</evidence>
<dbReference type="InterPro" id="IPR036770">
    <property type="entry name" value="Ankyrin_rpt-contain_sf"/>
</dbReference>
<accession>A0AAN6WSU2</accession>
<evidence type="ECO:0000256" key="1">
    <source>
        <dbReference type="ARBA" id="ARBA00022737"/>
    </source>
</evidence>
<dbReference type="Proteomes" id="UP001302126">
    <property type="component" value="Unassembled WGS sequence"/>
</dbReference>
<dbReference type="PROSITE" id="PS50297">
    <property type="entry name" value="ANK_REP_REGION"/>
    <property type="match status" value="2"/>
</dbReference>
<evidence type="ECO:0000256" key="4">
    <source>
        <dbReference type="SAM" id="MobiDB-lite"/>
    </source>
</evidence>
<feature type="compositionally biased region" description="Pro residues" evidence="4">
    <location>
        <begin position="1"/>
        <end position="19"/>
    </location>
</feature>
<feature type="repeat" description="ANK" evidence="3">
    <location>
        <begin position="192"/>
        <end position="224"/>
    </location>
</feature>
<gene>
    <name evidence="6" type="ORF">QBC35DRAFT_233286</name>
</gene>
<dbReference type="AlphaFoldDB" id="A0AAN6WSU2"/>
<evidence type="ECO:0000256" key="2">
    <source>
        <dbReference type="ARBA" id="ARBA00023043"/>
    </source>
</evidence>
<evidence type="ECO:0000256" key="3">
    <source>
        <dbReference type="PROSITE-ProRule" id="PRU00023"/>
    </source>
</evidence>
<name>A0AAN6WSU2_9PEZI</name>
<feature type="domain" description="Peptidase A2" evidence="5">
    <location>
        <begin position="209"/>
        <end position="253"/>
    </location>
</feature>
<protein>
    <submittedName>
        <fullName evidence="6">Ankyrin repeat-containing domain protein</fullName>
    </submittedName>
</protein>